<dbReference type="SUPFAM" id="SSF52172">
    <property type="entry name" value="CheY-like"/>
    <property type="match status" value="1"/>
</dbReference>
<dbReference type="PANTHER" id="PTHR37299:SF1">
    <property type="entry name" value="STAGE 0 SPORULATION PROTEIN A HOMOLOG"/>
    <property type="match status" value="1"/>
</dbReference>
<evidence type="ECO:0000259" key="5">
    <source>
        <dbReference type="PROSITE" id="PS50930"/>
    </source>
</evidence>
<evidence type="ECO:0000256" key="2">
    <source>
        <dbReference type="ARBA" id="ARBA00024867"/>
    </source>
</evidence>
<dbReference type="EMBL" id="DVGY01000057">
    <property type="protein sequence ID" value="HIR40660.1"/>
    <property type="molecule type" value="Genomic_DNA"/>
</dbReference>
<evidence type="ECO:0000256" key="1">
    <source>
        <dbReference type="ARBA" id="ARBA00018672"/>
    </source>
</evidence>
<dbReference type="AlphaFoldDB" id="A0A9D1AID5"/>
<dbReference type="PANTHER" id="PTHR37299">
    <property type="entry name" value="TRANSCRIPTIONAL REGULATOR-RELATED"/>
    <property type="match status" value="1"/>
</dbReference>
<feature type="domain" description="Response regulatory" evidence="4">
    <location>
        <begin position="3"/>
        <end position="121"/>
    </location>
</feature>
<dbReference type="Pfam" id="PF00072">
    <property type="entry name" value="Response_reg"/>
    <property type="match status" value="1"/>
</dbReference>
<evidence type="ECO:0000313" key="6">
    <source>
        <dbReference type="EMBL" id="HIR40660.1"/>
    </source>
</evidence>
<dbReference type="PROSITE" id="PS50930">
    <property type="entry name" value="HTH_LYTTR"/>
    <property type="match status" value="1"/>
</dbReference>
<dbReference type="Gene3D" id="2.40.50.1020">
    <property type="entry name" value="LytTr DNA-binding domain"/>
    <property type="match status" value="1"/>
</dbReference>
<reference evidence="6" key="1">
    <citation type="submission" date="2020-10" db="EMBL/GenBank/DDBJ databases">
        <authorList>
            <person name="Gilroy R."/>
        </authorList>
    </citation>
    <scope>NUCLEOTIDE SEQUENCE</scope>
    <source>
        <strain evidence="6">CHK184-25365</strain>
    </source>
</reference>
<dbReference type="InterPro" id="IPR011006">
    <property type="entry name" value="CheY-like_superfamily"/>
</dbReference>
<dbReference type="PROSITE" id="PS50110">
    <property type="entry name" value="RESPONSE_REGULATORY"/>
    <property type="match status" value="1"/>
</dbReference>
<feature type="modified residue" description="4-aspartylphosphate" evidence="3">
    <location>
        <position position="58"/>
    </location>
</feature>
<accession>A0A9D1AID5</accession>
<keyword evidence="3" id="KW-0597">Phosphoprotein</keyword>
<name>A0A9D1AID5_9FIRM</name>
<dbReference type="SMART" id="SM00448">
    <property type="entry name" value="REC"/>
    <property type="match status" value="1"/>
</dbReference>
<dbReference type="InterPro" id="IPR046947">
    <property type="entry name" value="LytR-like"/>
</dbReference>
<feature type="domain" description="HTH LytTR-type" evidence="5">
    <location>
        <begin position="144"/>
        <end position="237"/>
    </location>
</feature>
<protein>
    <recommendedName>
        <fullName evidence="1">Stage 0 sporulation protein A homolog</fullName>
    </recommendedName>
</protein>
<comment type="function">
    <text evidence="2">May play the central regulatory role in sporulation. It may be an element of the effector pathway responsible for the activation of sporulation genes in response to nutritional stress. Spo0A may act in concert with spo0H (a sigma factor) to control the expression of some genes that are critical to the sporulation process.</text>
</comment>
<dbReference type="GO" id="GO:0003677">
    <property type="term" value="F:DNA binding"/>
    <property type="evidence" value="ECO:0007669"/>
    <property type="project" value="InterPro"/>
</dbReference>
<sequence length="241" mass="27995">MLSIALCDDEAVIRRLLEQQIRSILEQNRISSTLTAYSNGKDLLEDLSRQSFHLFFLDIAMPRVSGFDLAETIRQSSPQSAIIFVTAREDLMHQSFDYQPFHFICKGDANQPFPDLERVLQKLLRRFQQDTLLTISDGQTGSRSVAIRDILYLQSEGHYLQYVLAGSAPPLLERGVLRRRQEELEQYDFIRIHKQYLVNLAHIRYFDPACRTVTLSNGVQLPVSRKEKDQAKAKFMQFQRR</sequence>
<dbReference type="InterPro" id="IPR001789">
    <property type="entry name" value="Sig_transdc_resp-reg_receiver"/>
</dbReference>
<gene>
    <name evidence="6" type="ORF">IAB36_02405</name>
</gene>
<dbReference type="Pfam" id="PF04397">
    <property type="entry name" value="LytTR"/>
    <property type="match status" value="1"/>
</dbReference>
<proteinExistence type="predicted"/>
<reference evidence="6" key="2">
    <citation type="journal article" date="2021" name="PeerJ">
        <title>Extensive microbial diversity within the chicken gut microbiome revealed by metagenomics and culture.</title>
        <authorList>
            <person name="Gilroy R."/>
            <person name="Ravi A."/>
            <person name="Getino M."/>
            <person name="Pursley I."/>
            <person name="Horton D.L."/>
            <person name="Alikhan N.F."/>
            <person name="Baker D."/>
            <person name="Gharbi K."/>
            <person name="Hall N."/>
            <person name="Watson M."/>
            <person name="Adriaenssens E.M."/>
            <person name="Foster-Nyarko E."/>
            <person name="Jarju S."/>
            <person name="Secka A."/>
            <person name="Antonio M."/>
            <person name="Oren A."/>
            <person name="Chaudhuri R.R."/>
            <person name="La Ragione R."/>
            <person name="Hildebrand F."/>
            <person name="Pallen M.J."/>
        </authorList>
    </citation>
    <scope>NUCLEOTIDE SEQUENCE</scope>
    <source>
        <strain evidence="6">CHK184-25365</strain>
    </source>
</reference>
<dbReference type="SMART" id="SM00850">
    <property type="entry name" value="LytTR"/>
    <property type="match status" value="1"/>
</dbReference>
<comment type="caution">
    <text evidence="6">The sequence shown here is derived from an EMBL/GenBank/DDBJ whole genome shotgun (WGS) entry which is preliminary data.</text>
</comment>
<organism evidence="6 7">
    <name type="scientific">Candidatus Egerieicola pullicola</name>
    <dbReference type="NCBI Taxonomy" id="2840775"/>
    <lineage>
        <taxon>Bacteria</taxon>
        <taxon>Bacillati</taxon>
        <taxon>Bacillota</taxon>
        <taxon>Clostridia</taxon>
        <taxon>Eubacteriales</taxon>
        <taxon>Oscillospiraceae</taxon>
        <taxon>Oscillospiraceae incertae sedis</taxon>
        <taxon>Candidatus Egerieicola</taxon>
    </lineage>
</organism>
<dbReference type="GO" id="GO:0000156">
    <property type="term" value="F:phosphorelay response regulator activity"/>
    <property type="evidence" value="ECO:0007669"/>
    <property type="project" value="InterPro"/>
</dbReference>
<dbReference type="Proteomes" id="UP000886749">
    <property type="component" value="Unassembled WGS sequence"/>
</dbReference>
<evidence type="ECO:0000259" key="4">
    <source>
        <dbReference type="PROSITE" id="PS50110"/>
    </source>
</evidence>
<dbReference type="InterPro" id="IPR007492">
    <property type="entry name" value="LytTR_DNA-bd_dom"/>
</dbReference>
<dbReference type="Gene3D" id="3.40.50.2300">
    <property type="match status" value="1"/>
</dbReference>
<evidence type="ECO:0000313" key="7">
    <source>
        <dbReference type="Proteomes" id="UP000886749"/>
    </source>
</evidence>
<evidence type="ECO:0000256" key="3">
    <source>
        <dbReference type="PROSITE-ProRule" id="PRU00169"/>
    </source>
</evidence>